<name>A0A8J6LHN7_TENMO</name>
<proteinExistence type="predicted"/>
<reference evidence="2" key="2">
    <citation type="submission" date="2021-08" db="EMBL/GenBank/DDBJ databases">
        <authorList>
            <person name="Eriksson T."/>
        </authorList>
    </citation>
    <scope>NUCLEOTIDE SEQUENCE</scope>
    <source>
        <strain evidence="2">Stoneville</strain>
        <tissue evidence="2">Whole head</tissue>
    </source>
</reference>
<dbReference type="InterPro" id="IPR040676">
    <property type="entry name" value="DUF5641"/>
</dbReference>
<comment type="caution">
    <text evidence="2">The sequence shown here is derived from an EMBL/GenBank/DDBJ whole genome shotgun (WGS) entry which is preliminary data.</text>
</comment>
<protein>
    <recommendedName>
        <fullName evidence="1">DUF5641 domain-containing protein</fullName>
    </recommendedName>
</protein>
<feature type="domain" description="DUF5641" evidence="1">
    <location>
        <begin position="47"/>
        <end position="142"/>
    </location>
</feature>
<dbReference type="PANTHER" id="PTHR47331">
    <property type="entry name" value="PHD-TYPE DOMAIN-CONTAINING PROTEIN"/>
    <property type="match status" value="1"/>
</dbReference>
<keyword evidence="3" id="KW-1185">Reference proteome</keyword>
<dbReference type="Proteomes" id="UP000719412">
    <property type="component" value="Unassembled WGS sequence"/>
</dbReference>
<reference evidence="2" key="1">
    <citation type="journal article" date="2020" name="J Insects Food Feed">
        <title>The yellow mealworm (Tenebrio molitor) genome: a resource for the emerging insects as food and feed industry.</title>
        <authorList>
            <person name="Eriksson T."/>
            <person name="Andere A."/>
            <person name="Kelstrup H."/>
            <person name="Emery V."/>
            <person name="Picard C."/>
        </authorList>
    </citation>
    <scope>NUCLEOTIDE SEQUENCE</scope>
    <source>
        <strain evidence="2">Stoneville</strain>
        <tissue evidence="2">Whole head</tissue>
    </source>
</reference>
<sequence>MFVRVGPRLLQDPNDLEVLTPFHFLIRETDTIFPEQDWSEAPTNRFSRWQLIEKIRAHFSKRWNREYLTSLQSRQKWYKEAPTAADLEGATVILVEDITPPLMWKIGRIVETHPGNDDHVRVVTVRTSQGLLKRSLRKVCPLPVEEGTV</sequence>
<organism evidence="2 3">
    <name type="scientific">Tenebrio molitor</name>
    <name type="common">Yellow mealworm beetle</name>
    <dbReference type="NCBI Taxonomy" id="7067"/>
    <lineage>
        <taxon>Eukaryota</taxon>
        <taxon>Metazoa</taxon>
        <taxon>Ecdysozoa</taxon>
        <taxon>Arthropoda</taxon>
        <taxon>Hexapoda</taxon>
        <taxon>Insecta</taxon>
        <taxon>Pterygota</taxon>
        <taxon>Neoptera</taxon>
        <taxon>Endopterygota</taxon>
        <taxon>Coleoptera</taxon>
        <taxon>Polyphaga</taxon>
        <taxon>Cucujiformia</taxon>
        <taxon>Tenebrionidae</taxon>
        <taxon>Tenebrio</taxon>
    </lineage>
</organism>
<evidence type="ECO:0000313" key="3">
    <source>
        <dbReference type="Proteomes" id="UP000719412"/>
    </source>
</evidence>
<accession>A0A8J6LHN7</accession>
<evidence type="ECO:0000313" key="2">
    <source>
        <dbReference type="EMBL" id="KAH0822605.1"/>
    </source>
</evidence>
<evidence type="ECO:0000259" key="1">
    <source>
        <dbReference type="Pfam" id="PF18701"/>
    </source>
</evidence>
<dbReference type="AlphaFoldDB" id="A0A8J6LHN7"/>
<dbReference type="EMBL" id="JABDTM020000814">
    <property type="protein sequence ID" value="KAH0822605.1"/>
    <property type="molecule type" value="Genomic_DNA"/>
</dbReference>
<gene>
    <name evidence="2" type="ORF">GEV33_000186</name>
</gene>
<dbReference type="PANTHER" id="PTHR47331:SF1">
    <property type="entry name" value="GAG-LIKE PROTEIN"/>
    <property type="match status" value="1"/>
</dbReference>
<dbReference type="Pfam" id="PF18701">
    <property type="entry name" value="DUF5641"/>
    <property type="match status" value="1"/>
</dbReference>